<keyword evidence="2" id="KW-1185">Reference proteome</keyword>
<accession>A0A5B7FUD2</accession>
<protein>
    <submittedName>
        <fullName evidence="1">Uncharacterized protein</fullName>
    </submittedName>
</protein>
<comment type="caution">
    <text evidence="1">The sequence shown here is derived from an EMBL/GenBank/DDBJ whole genome shotgun (WGS) entry which is preliminary data.</text>
</comment>
<reference evidence="1 2" key="1">
    <citation type="submission" date="2019-05" db="EMBL/GenBank/DDBJ databases">
        <title>Another draft genome of Portunus trituberculatus and its Hox gene families provides insights of decapod evolution.</title>
        <authorList>
            <person name="Jeong J.-H."/>
            <person name="Song I."/>
            <person name="Kim S."/>
            <person name="Choi T."/>
            <person name="Kim D."/>
            <person name="Ryu S."/>
            <person name="Kim W."/>
        </authorList>
    </citation>
    <scope>NUCLEOTIDE SEQUENCE [LARGE SCALE GENOMIC DNA]</scope>
    <source>
        <tissue evidence="1">Muscle</tissue>
    </source>
</reference>
<dbReference type="EMBL" id="VSRR010009315">
    <property type="protein sequence ID" value="MPC50162.1"/>
    <property type="molecule type" value="Genomic_DNA"/>
</dbReference>
<name>A0A5B7FUD2_PORTR</name>
<gene>
    <name evidence="1" type="ORF">E2C01_043985</name>
</gene>
<dbReference type="Proteomes" id="UP000324222">
    <property type="component" value="Unassembled WGS sequence"/>
</dbReference>
<sequence length="38" mass="4350">MVSARVLFTPYSTTTISLFPHFPMNTSEILTACFLWIL</sequence>
<proteinExistence type="predicted"/>
<evidence type="ECO:0000313" key="1">
    <source>
        <dbReference type="EMBL" id="MPC50162.1"/>
    </source>
</evidence>
<organism evidence="1 2">
    <name type="scientific">Portunus trituberculatus</name>
    <name type="common">Swimming crab</name>
    <name type="synonym">Neptunus trituberculatus</name>
    <dbReference type="NCBI Taxonomy" id="210409"/>
    <lineage>
        <taxon>Eukaryota</taxon>
        <taxon>Metazoa</taxon>
        <taxon>Ecdysozoa</taxon>
        <taxon>Arthropoda</taxon>
        <taxon>Crustacea</taxon>
        <taxon>Multicrustacea</taxon>
        <taxon>Malacostraca</taxon>
        <taxon>Eumalacostraca</taxon>
        <taxon>Eucarida</taxon>
        <taxon>Decapoda</taxon>
        <taxon>Pleocyemata</taxon>
        <taxon>Brachyura</taxon>
        <taxon>Eubrachyura</taxon>
        <taxon>Portunoidea</taxon>
        <taxon>Portunidae</taxon>
        <taxon>Portuninae</taxon>
        <taxon>Portunus</taxon>
    </lineage>
</organism>
<evidence type="ECO:0000313" key="2">
    <source>
        <dbReference type="Proteomes" id="UP000324222"/>
    </source>
</evidence>
<dbReference type="AlphaFoldDB" id="A0A5B7FUD2"/>